<evidence type="ECO:0000256" key="5">
    <source>
        <dbReference type="ARBA" id="ARBA00022747"/>
    </source>
</evidence>
<keyword evidence="6 12" id="KW-0255">Endonuclease</keyword>
<evidence type="ECO:0000256" key="4">
    <source>
        <dbReference type="ARBA" id="ARBA00022741"/>
    </source>
</evidence>
<keyword evidence="8 10" id="KW-0067">ATP-binding</keyword>
<evidence type="ECO:0000256" key="10">
    <source>
        <dbReference type="RuleBase" id="RU364115"/>
    </source>
</evidence>
<dbReference type="GO" id="GO:0009035">
    <property type="term" value="F:type I site-specific deoxyribonuclease activity"/>
    <property type="evidence" value="ECO:0007669"/>
    <property type="project" value="UniProtKB-EC"/>
</dbReference>
<gene>
    <name evidence="12" type="ORF">HZF10_15735</name>
</gene>
<keyword evidence="9 10" id="KW-0238">DNA-binding</keyword>
<evidence type="ECO:0000256" key="1">
    <source>
        <dbReference type="ARBA" id="ARBA00000851"/>
    </source>
</evidence>
<keyword evidence="7 10" id="KW-0378">Hydrolase</keyword>
<dbReference type="GO" id="GO:0009307">
    <property type="term" value="P:DNA restriction-modification system"/>
    <property type="evidence" value="ECO:0007669"/>
    <property type="project" value="UniProtKB-KW"/>
</dbReference>
<dbReference type="InterPro" id="IPR007409">
    <property type="entry name" value="Restrct_endonuc_type1_HsdR_N"/>
</dbReference>
<evidence type="ECO:0000256" key="6">
    <source>
        <dbReference type="ARBA" id="ARBA00022759"/>
    </source>
</evidence>
<dbReference type="AlphaFoldDB" id="A0A7Y8Y4N2"/>
<dbReference type="PANTHER" id="PTHR30195">
    <property type="entry name" value="TYPE I SITE-SPECIFIC DEOXYRIBONUCLEASE PROTEIN SUBUNIT M AND R"/>
    <property type="match status" value="1"/>
</dbReference>
<dbReference type="Proteomes" id="UP000535020">
    <property type="component" value="Unassembled WGS sequence"/>
</dbReference>
<dbReference type="Pfam" id="PF18766">
    <property type="entry name" value="SWI2_SNF2"/>
    <property type="match status" value="1"/>
</dbReference>
<dbReference type="SUPFAM" id="SSF52540">
    <property type="entry name" value="P-loop containing nucleoside triphosphate hydrolases"/>
    <property type="match status" value="2"/>
</dbReference>
<evidence type="ECO:0000256" key="8">
    <source>
        <dbReference type="ARBA" id="ARBA00022840"/>
    </source>
</evidence>
<dbReference type="PANTHER" id="PTHR30195:SF15">
    <property type="entry name" value="TYPE I RESTRICTION ENZYME HINDI ENDONUCLEASE SUBUNIT"/>
    <property type="match status" value="1"/>
</dbReference>
<organism evidence="12 13">
    <name type="scientific">Flavobacterium agri</name>
    <dbReference type="NCBI Taxonomy" id="2743471"/>
    <lineage>
        <taxon>Bacteria</taxon>
        <taxon>Pseudomonadati</taxon>
        <taxon>Bacteroidota</taxon>
        <taxon>Flavobacteriia</taxon>
        <taxon>Flavobacteriales</taxon>
        <taxon>Flavobacteriaceae</taxon>
        <taxon>Flavobacterium</taxon>
    </lineage>
</organism>
<keyword evidence="3" id="KW-0540">Nuclease</keyword>
<comment type="caution">
    <text evidence="12">The sequence shown here is derived from an EMBL/GenBank/DDBJ whole genome shotgun (WGS) entry which is preliminary data.</text>
</comment>
<proteinExistence type="inferred from homology"/>
<evidence type="ECO:0000256" key="7">
    <source>
        <dbReference type="ARBA" id="ARBA00022801"/>
    </source>
</evidence>
<dbReference type="CDD" id="cd22332">
    <property type="entry name" value="HsdR_N"/>
    <property type="match status" value="1"/>
</dbReference>
<evidence type="ECO:0000259" key="11">
    <source>
        <dbReference type="PROSITE" id="PS51192"/>
    </source>
</evidence>
<dbReference type="InterPro" id="IPR055180">
    <property type="entry name" value="HsdR_RecA-like_helicase_dom_2"/>
</dbReference>
<name>A0A7Y8Y4N2_9FLAO</name>
<dbReference type="EC" id="3.1.21.3" evidence="10"/>
<dbReference type="Gene3D" id="3.40.50.300">
    <property type="entry name" value="P-loop containing nucleotide triphosphate hydrolases"/>
    <property type="match status" value="2"/>
</dbReference>
<evidence type="ECO:0000313" key="12">
    <source>
        <dbReference type="EMBL" id="NYA72381.1"/>
    </source>
</evidence>
<evidence type="ECO:0000256" key="3">
    <source>
        <dbReference type="ARBA" id="ARBA00022722"/>
    </source>
</evidence>
<feature type="domain" description="Helicase ATP-binding" evidence="11">
    <location>
        <begin position="294"/>
        <end position="465"/>
    </location>
</feature>
<comment type="similarity">
    <text evidence="2 10">Belongs to the HsdR family.</text>
</comment>
<dbReference type="InterPro" id="IPR051268">
    <property type="entry name" value="Type-I_R_enzyme_R_subunit"/>
</dbReference>
<dbReference type="GO" id="GO:0005524">
    <property type="term" value="F:ATP binding"/>
    <property type="evidence" value="ECO:0007669"/>
    <property type="project" value="UniProtKB-KW"/>
</dbReference>
<protein>
    <recommendedName>
        <fullName evidence="10">Type I restriction enzyme endonuclease subunit</fullName>
        <shortName evidence="10">R protein</shortName>
        <ecNumber evidence="10">3.1.21.3</ecNumber>
    </recommendedName>
</protein>
<keyword evidence="13" id="KW-1185">Reference proteome</keyword>
<dbReference type="CDD" id="cd18800">
    <property type="entry name" value="SF2_C_EcoR124I-like"/>
    <property type="match status" value="1"/>
</dbReference>
<dbReference type="GO" id="GO:0003677">
    <property type="term" value="F:DNA binding"/>
    <property type="evidence" value="ECO:0007669"/>
    <property type="project" value="UniProtKB-KW"/>
</dbReference>
<dbReference type="InterPro" id="IPR004473">
    <property type="entry name" value="Restrct_endonuc_typeI_HsdR"/>
</dbReference>
<reference evidence="12 13" key="1">
    <citation type="submission" date="2020-07" db="EMBL/GenBank/DDBJ databases">
        <authorList>
            <person name="Sun Q."/>
        </authorList>
    </citation>
    <scope>NUCLEOTIDE SEQUENCE [LARGE SCALE GENOMIC DNA]</scope>
    <source>
        <strain evidence="12 13">MAH-1</strain>
    </source>
</reference>
<evidence type="ECO:0000313" key="13">
    <source>
        <dbReference type="Proteomes" id="UP000535020"/>
    </source>
</evidence>
<dbReference type="Pfam" id="PF22679">
    <property type="entry name" value="T1R_D3-like"/>
    <property type="match status" value="1"/>
</dbReference>
<sequence length="1036" mass="117868">MANILTEEEIEQMVLQTLQEQGYEILNGSSIGRQYNEVILTNRLQIAIDKINPEIPAEVREEALRNISRIPFTNLLANNEAFHKLLTEGVDVKGRDGEQIKTFKVWLVDFQNPENNDFIAVNQFTIVENHNNKRPDVIIFVNGLPLVVIEIKNATDEKADLKAAYNQLMTYKQAIPTLFNYNSFLIITDGWFAKAGTITSDWNRFNGWKIPVNPTQGIVAEPSNIYGSTLFPTPNANIEMDVVLSGMLHKKTIIDLIRYFIVFEKNKDKTLKKIAAYHQYYAVDKAIHSTIKAAAASGDKRAGVVWHTQGSGKSLSMVFYVGKMVVTPQLNNPTIVVLTDRNDLDQQLFETFSNCQQLIRQTPVQAESRSHLQSLLSVASGGVVFTTIQKFMPEEKGATYPKLSDRRNIVVIADEAHRSQYDFIDGYARHMRDALPYASFIGFTGTPIEKEDKNTQAIFGEYVDIYDIQQAVEDGATVRIFYESRLAKIELDPAEQAIIDQRIEEVTEEDELTERQQRFAKWTQQEAIVGSDKRLRQVASDLVKHFEQRSEPFDGKGMIVCMSRRICVALHNEIIKIRPEWYSGDDDKGAIKVIMTGSSSDPLDWQEHIRNKPRRKSIGDRLKDPKNELKLVIVRDMWLTGFDAPCLHTLYVDKPMTGHNLMQAIARVNRVFKDKEGGLIVDYLGIAQDLKKALSVYTSSGGKGKIEFDQEEAVAKMQELYEIVVDLFHGFDYNRFFNLQSREKLTFLLDATDFILGLDKGQERFSTNVSNLSKAFAISVPHPKAIAIRDDLSFFQAVKARIAKLRESKKKRTDEEVETAIRQIISDALISTEVIDIFQAAGLQNPEISGLNILSDEFMAELKNMPRKNLALELLRRLLNDEIRQRSSRNIVQSKKFSEMLAEAIKRYQNNALTAAEIIEELISLAKKIKEADKRGENLNLDFRELAFYDALEIDDSAVQILGNEILKTIARELVTSVKNSVTIDWDKKESVQAKMRVMIKRILKKYGYPPEKQDQAVKTILEQAKLIGNEFSIHT</sequence>
<dbReference type="RefSeq" id="WP_176007191.1">
    <property type="nucleotide sequence ID" value="NZ_JABWMI010000020.1"/>
</dbReference>
<comment type="catalytic activity">
    <reaction evidence="1 10">
        <text>Endonucleolytic cleavage of DNA to give random double-stranded fragments with terminal 5'-phosphates, ATP is simultaneously hydrolyzed.</text>
        <dbReference type="EC" id="3.1.21.3"/>
    </reaction>
</comment>
<keyword evidence="5 10" id="KW-0680">Restriction system</keyword>
<dbReference type="InterPro" id="IPR021810">
    <property type="entry name" value="T1RH-like_C"/>
</dbReference>
<dbReference type="NCBIfam" id="TIGR00348">
    <property type="entry name" value="hsdR"/>
    <property type="match status" value="1"/>
</dbReference>
<evidence type="ECO:0000256" key="9">
    <source>
        <dbReference type="ARBA" id="ARBA00023125"/>
    </source>
</evidence>
<dbReference type="Pfam" id="PF11867">
    <property type="entry name" value="T1RH-like_C"/>
    <property type="match status" value="1"/>
</dbReference>
<dbReference type="Gene3D" id="3.90.1570.50">
    <property type="match status" value="1"/>
</dbReference>
<comment type="subunit">
    <text evidence="10">The type I restriction/modification system is composed of three polypeptides R, M and S.</text>
</comment>
<dbReference type="InterPro" id="IPR027417">
    <property type="entry name" value="P-loop_NTPase"/>
</dbReference>
<keyword evidence="4 10" id="KW-0547">Nucleotide-binding</keyword>
<accession>A0A7Y8Y4N2</accession>
<dbReference type="PROSITE" id="PS51192">
    <property type="entry name" value="HELICASE_ATP_BIND_1"/>
    <property type="match status" value="1"/>
</dbReference>
<dbReference type="InterPro" id="IPR040980">
    <property type="entry name" value="SWI2_SNF2"/>
</dbReference>
<dbReference type="EMBL" id="JACBJI010000008">
    <property type="protein sequence ID" value="NYA72381.1"/>
    <property type="molecule type" value="Genomic_DNA"/>
</dbReference>
<dbReference type="SMART" id="SM00487">
    <property type="entry name" value="DEXDc"/>
    <property type="match status" value="1"/>
</dbReference>
<evidence type="ECO:0000256" key="2">
    <source>
        <dbReference type="ARBA" id="ARBA00008598"/>
    </source>
</evidence>
<dbReference type="InterPro" id="IPR014001">
    <property type="entry name" value="Helicase_ATP-bd"/>
</dbReference>
<dbReference type="Pfam" id="PF04313">
    <property type="entry name" value="HSDR_N"/>
    <property type="match status" value="1"/>
</dbReference>
<comment type="function">
    <text evidence="10">Subunit R is required for both nuclease and ATPase activities, but not for modification.</text>
</comment>
<dbReference type="CDD" id="cd18030">
    <property type="entry name" value="DEXHc_RE_I_HsdR"/>
    <property type="match status" value="1"/>
</dbReference>